<evidence type="ECO:0000259" key="7">
    <source>
        <dbReference type="Pfam" id="PF17917"/>
    </source>
</evidence>
<dbReference type="Proteomes" id="UP000824469">
    <property type="component" value="Unassembled WGS sequence"/>
</dbReference>
<dbReference type="GO" id="GO:0004519">
    <property type="term" value="F:endonuclease activity"/>
    <property type="evidence" value="ECO:0007669"/>
    <property type="project" value="UniProtKB-KW"/>
</dbReference>
<accession>A0AA38F4T6</accession>
<dbReference type="CDD" id="cd09274">
    <property type="entry name" value="RNase_HI_RT_Ty3"/>
    <property type="match status" value="1"/>
</dbReference>
<keyword evidence="3" id="KW-0540">Nuclease</keyword>
<name>A0AA38F4T6_TAXCH</name>
<dbReference type="GO" id="GO:0003964">
    <property type="term" value="F:RNA-directed DNA polymerase activity"/>
    <property type="evidence" value="ECO:0007669"/>
    <property type="project" value="UniProtKB-KW"/>
</dbReference>
<evidence type="ECO:0000256" key="6">
    <source>
        <dbReference type="ARBA" id="ARBA00022918"/>
    </source>
</evidence>
<dbReference type="SUPFAM" id="SSF56655">
    <property type="entry name" value="Carbohydrate phosphatase"/>
    <property type="match status" value="1"/>
</dbReference>
<evidence type="ECO:0000256" key="5">
    <source>
        <dbReference type="ARBA" id="ARBA00022801"/>
    </source>
</evidence>
<keyword evidence="5" id="KW-0378">Hydrolase</keyword>
<protein>
    <recommendedName>
        <fullName evidence="7">Reverse transcriptase RNase H-like domain-containing protein</fullName>
    </recommendedName>
</protein>
<keyword evidence="9" id="KW-1185">Reference proteome</keyword>
<evidence type="ECO:0000256" key="4">
    <source>
        <dbReference type="ARBA" id="ARBA00022759"/>
    </source>
</evidence>
<evidence type="ECO:0000313" key="8">
    <source>
        <dbReference type="EMBL" id="KAH9289000.1"/>
    </source>
</evidence>
<proteinExistence type="predicted"/>
<dbReference type="GO" id="GO:0016787">
    <property type="term" value="F:hydrolase activity"/>
    <property type="evidence" value="ECO:0007669"/>
    <property type="project" value="UniProtKB-KW"/>
</dbReference>
<keyword evidence="4" id="KW-0255">Endonuclease</keyword>
<evidence type="ECO:0000256" key="3">
    <source>
        <dbReference type="ARBA" id="ARBA00022722"/>
    </source>
</evidence>
<sequence length="202" mass="22617">QSLHCAVSYKTVQFSRPSRTSTRNPDCYCTIKSRVALDLGMEDQVSMSGNPSSTDTATELRTPTFDSGAGALKLRGKYDRELEIAVRAVHLACALCQRVQERLMKNEEKVNSKDDSSFVTVADWSKSFIVYIDASDVALGSTLSQKDENENNHPVYFENKQMSSAEINYTIAEKEALAIIFAVKKFRNYLLAQKFIVVADHQ</sequence>
<feature type="non-terminal residue" evidence="8">
    <location>
        <position position="1"/>
    </location>
</feature>
<evidence type="ECO:0000313" key="9">
    <source>
        <dbReference type="Proteomes" id="UP000824469"/>
    </source>
</evidence>
<evidence type="ECO:0000256" key="1">
    <source>
        <dbReference type="ARBA" id="ARBA00022679"/>
    </source>
</evidence>
<dbReference type="InterPro" id="IPR043502">
    <property type="entry name" value="DNA/RNA_pol_sf"/>
</dbReference>
<dbReference type="PANTHER" id="PTHR34072:SF57">
    <property type="entry name" value="RNA-DIRECTED DNA POLYMERASE"/>
    <property type="match status" value="1"/>
</dbReference>
<keyword evidence="1" id="KW-0808">Transferase</keyword>
<dbReference type="Gene3D" id="3.30.540.10">
    <property type="entry name" value="Fructose-1,6-Bisphosphatase, subunit A, domain 1"/>
    <property type="match status" value="1"/>
</dbReference>
<dbReference type="PANTHER" id="PTHR34072">
    <property type="entry name" value="ENZYMATIC POLYPROTEIN-RELATED"/>
    <property type="match status" value="1"/>
</dbReference>
<dbReference type="Gene3D" id="3.10.20.370">
    <property type="match status" value="1"/>
</dbReference>
<evidence type="ECO:0000256" key="2">
    <source>
        <dbReference type="ARBA" id="ARBA00022695"/>
    </source>
</evidence>
<feature type="non-terminal residue" evidence="8">
    <location>
        <position position="202"/>
    </location>
</feature>
<reference evidence="8 9" key="1">
    <citation type="journal article" date="2021" name="Nat. Plants">
        <title>The Taxus genome provides insights into paclitaxel biosynthesis.</title>
        <authorList>
            <person name="Xiong X."/>
            <person name="Gou J."/>
            <person name="Liao Q."/>
            <person name="Li Y."/>
            <person name="Zhou Q."/>
            <person name="Bi G."/>
            <person name="Li C."/>
            <person name="Du R."/>
            <person name="Wang X."/>
            <person name="Sun T."/>
            <person name="Guo L."/>
            <person name="Liang H."/>
            <person name="Lu P."/>
            <person name="Wu Y."/>
            <person name="Zhang Z."/>
            <person name="Ro D.K."/>
            <person name="Shang Y."/>
            <person name="Huang S."/>
            <person name="Yan J."/>
        </authorList>
    </citation>
    <scope>NUCLEOTIDE SEQUENCE [LARGE SCALE GENOMIC DNA]</scope>
    <source>
        <strain evidence="8">Ta-2019</strain>
    </source>
</reference>
<comment type="caution">
    <text evidence="8">The sequence shown here is derived from an EMBL/GenBank/DDBJ whole genome shotgun (WGS) entry which is preliminary data.</text>
</comment>
<dbReference type="Pfam" id="PF17917">
    <property type="entry name" value="RT_RNaseH"/>
    <property type="match status" value="1"/>
</dbReference>
<dbReference type="AlphaFoldDB" id="A0AA38F4T6"/>
<gene>
    <name evidence="8" type="ORF">KI387_033117</name>
</gene>
<dbReference type="InterPro" id="IPR041373">
    <property type="entry name" value="RT_RNaseH"/>
</dbReference>
<dbReference type="EMBL" id="JAHRHJ020003813">
    <property type="protein sequence ID" value="KAH9289000.1"/>
    <property type="molecule type" value="Genomic_DNA"/>
</dbReference>
<dbReference type="FunFam" id="3.10.20.370:FF:000001">
    <property type="entry name" value="Retrovirus-related Pol polyprotein from transposon 17.6-like protein"/>
    <property type="match status" value="1"/>
</dbReference>
<dbReference type="SUPFAM" id="SSF56672">
    <property type="entry name" value="DNA/RNA polymerases"/>
    <property type="match status" value="1"/>
</dbReference>
<keyword evidence="6" id="KW-0695">RNA-directed DNA polymerase</keyword>
<keyword evidence="2" id="KW-0548">Nucleotidyltransferase</keyword>
<organism evidence="8 9">
    <name type="scientific">Taxus chinensis</name>
    <name type="common">Chinese yew</name>
    <name type="synonym">Taxus wallichiana var. chinensis</name>
    <dbReference type="NCBI Taxonomy" id="29808"/>
    <lineage>
        <taxon>Eukaryota</taxon>
        <taxon>Viridiplantae</taxon>
        <taxon>Streptophyta</taxon>
        <taxon>Embryophyta</taxon>
        <taxon>Tracheophyta</taxon>
        <taxon>Spermatophyta</taxon>
        <taxon>Pinopsida</taxon>
        <taxon>Pinidae</taxon>
        <taxon>Conifers II</taxon>
        <taxon>Cupressales</taxon>
        <taxon>Taxaceae</taxon>
        <taxon>Taxus</taxon>
    </lineage>
</organism>
<feature type="domain" description="Reverse transcriptase RNase H-like" evidence="7">
    <location>
        <begin position="123"/>
        <end position="202"/>
    </location>
</feature>